<organism evidence="1 2">
    <name type="scientific">Cyclocybe aegerita</name>
    <name type="common">Black poplar mushroom</name>
    <name type="synonym">Agrocybe aegerita</name>
    <dbReference type="NCBI Taxonomy" id="1973307"/>
    <lineage>
        <taxon>Eukaryota</taxon>
        <taxon>Fungi</taxon>
        <taxon>Dikarya</taxon>
        <taxon>Basidiomycota</taxon>
        <taxon>Agaricomycotina</taxon>
        <taxon>Agaricomycetes</taxon>
        <taxon>Agaricomycetidae</taxon>
        <taxon>Agaricales</taxon>
        <taxon>Agaricineae</taxon>
        <taxon>Bolbitiaceae</taxon>
        <taxon>Cyclocybe</taxon>
    </lineage>
</organism>
<dbReference type="OrthoDB" id="2720314at2759"/>
<comment type="caution">
    <text evidence="1">The sequence shown here is derived from an EMBL/GenBank/DDBJ whole genome shotgun (WGS) entry which is preliminary data.</text>
</comment>
<reference evidence="1 2" key="1">
    <citation type="submission" date="2020-01" db="EMBL/GenBank/DDBJ databases">
        <authorList>
            <person name="Gupta K D."/>
        </authorList>
    </citation>
    <scope>NUCLEOTIDE SEQUENCE [LARGE SCALE GENOMIC DNA]</scope>
</reference>
<accession>A0A8S0VSQ0</accession>
<dbReference type="Proteomes" id="UP000467700">
    <property type="component" value="Unassembled WGS sequence"/>
</dbReference>
<evidence type="ECO:0000313" key="1">
    <source>
        <dbReference type="EMBL" id="CAA7257517.1"/>
    </source>
</evidence>
<name>A0A8S0VSQ0_CYCAE</name>
<evidence type="ECO:0000313" key="2">
    <source>
        <dbReference type="Proteomes" id="UP000467700"/>
    </source>
</evidence>
<proteinExistence type="predicted"/>
<keyword evidence="2" id="KW-1185">Reference proteome</keyword>
<dbReference type="AlphaFoldDB" id="A0A8S0VSQ0"/>
<protein>
    <submittedName>
        <fullName evidence="1">Uncharacterized protein</fullName>
    </submittedName>
</protein>
<gene>
    <name evidence="1" type="ORF">AAE3_LOCUS638</name>
</gene>
<sequence length="338" mass="37210">MSNEPSAKKHRGRLRSGIPGGEVIGLYENVLHVQEMLKKMQPIADGGEGADGNNEDLIPVDDVADMVGEIVKLLATKVHSRPAFALSGLQQAQIEALHLTEGPVLRLKVNPERMEHERAHGADQLWSDATFYRHLCILHSSVTRTEPSARTFIDAFFFRAAAIFSSRNSEGKRLILGLELPVSTPVGNDKATLNGFVDYAIIPTRDELAASFMRDPLLRKIRLHSDYVLFITEAKAVDVSLGHQLPQALGEMYACSEALDKKMIRGALTNGRSWLFLLVKLDGEGGTYRVSHEISIMAPGPDFSLEVNPASCAQVSIILASWIENSFTDLDSGDWFEC</sequence>
<dbReference type="EMBL" id="CACVBS010000001">
    <property type="protein sequence ID" value="CAA7257517.1"/>
    <property type="molecule type" value="Genomic_DNA"/>
</dbReference>